<protein>
    <submittedName>
        <fullName evidence="2">Uncharacterized protein</fullName>
    </submittedName>
</protein>
<dbReference type="Proteomes" id="UP001497480">
    <property type="component" value="Unassembled WGS sequence"/>
</dbReference>
<dbReference type="AlphaFoldDB" id="A0AAV1WZG1"/>
<feature type="compositionally biased region" description="Low complexity" evidence="1">
    <location>
        <begin position="14"/>
        <end position="32"/>
    </location>
</feature>
<reference evidence="2 3" key="1">
    <citation type="submission" date="2024-03" db="EMBL/GenBank/DDBJ databases">
        <authorList>
            <person name="Martinez-Hernandez J."/>
        </authorList>
    </citation>
    <scope>NUCLEOTIDE SEQUENCE [LARGE SCALE GENOMIC DNA]</scope>
</reference>
<keyword evidence="3" id="KW-1185">Reference proteome</keyword>
<gene>
    <name evidence="2" type="ORF">LLUT_LOCUS15856</name>
</gene>
<evidence type="ECO:0000256" key="1">
    <source>
        <dbReference type="SAM" id="MobiDB-lite"/>
    </source>
</evidence>
<feature type="region of interest" description="Disordered" evidence="1">
    <location>
        <begin position="1"/>
        <end position="39"/>
    </location>
</feature>
<dbReference type="EMBL" id="CAXHTB010000011">
    <property type="protein sequence ID" value="CAL0314796.1"/>
    <property type="molecule type" value="Genomic_DNA"/>
</dbReference>
<organism evidence="2 3">
    <name type="scientific">Lupinus luteus</name>
    <name type="common">European yellow lupine</name>
    <dbReference type="NCBI Taxonomy" id="3873"/>
    <lineage>
        <taxon>Eukaryota</taxon>
        <taxon>Viridiplantae</taxon>
        <taxon>Streptophyta</taxon>
        <taxon>Embryophyta</taxon>
        <taxon>Tracheophyta</taxon>
        <taxon>Spermatophyta</taxon>
        <taxon>Magnoliopsida</taxon>
        <taxon>eudicotyledons</taxon>
        <taxon>Gunneridae</taxon>
        <taxon>Pentapetalae</taxon>
        <taxon>rosids</taxon>
        <taxon>fabids</taxon>
        <taxon>Fabales</taxon>
        <taxon>Fabaceae</taxon>
        <taxon>Papilionoideae</taxon>
        <taxon>50 kb inversion clade</taxon>
        <taxon>genistoids sensu lato</taxon>
        <taxon>core genistoids</taxon>
        <taxon>Genisteae</taxon>
        <taxon>Lupinus</taxon>
    </lineage>
</organism>
<comment type="caution">
    <text evidence="2">The sequence shown here is derived from an EMBL/GenBank/DDBJ whole genome shotgun (WGS) entry which is preliminary data.</text>
</comment>
<feature type="compositionally biased region" description="Basic and acidic residues" evidence="1">
    <location>
        <begin position="1"/>
        <end position="10"/>
    </location>
</feature>
<evidence type="ECO:0000313" key="2">
    <source>
        <dbReference type="EMBL" id="CAL0314796.1"/>
    </source>
</evidence>
<sequence>MVSKVEEAIKRNMQQQPQQQTQQQHHQKPPIQCNKGNSREAVPILKRMVSLLLFSF</sequence>
<name>A0AAV1WZG1_LUPLU</name>
<accession>A0AAV1WZG1</accession>
<proteinExistence type="predicted"/>
<evidence type="ECO:0000313" key="3">
    <source>
        <dbReference type="Proteomes" id="UP001497480"/>
    </source>
</evidence>